<evidence type="ECO:0000256" key="1">
    <source>
        <dbReference type="ARBA" id="ARBA00001971"/>
    </source>
</evidence>
<sequence length="175" mass="19879">MRMTKSGTPASFPDPKQLDTLPFLDAVVTETLRLHAPLPGAQPRQTPDSGCRIGQYALPGGVRVAAMPYMLHRNETIFPEPEKWDPERWLAPVRGPDDEEQRRQMNRHFWAFSSGGRMCIGSNFALHEIKLTITAIYTNFKSYIVDDTGMENQTDGYGGRPEKEQLILRFEKLVD</sequence>
<dbReference type="AlphaFoldDB" id="G0SAI8"/>
<evidence type="ECO:0000256" key="6">
    <source>
        <dbReference type="ARBA" id="ARBA00023033"/>
    </source>
</evidence>
<dbReference type="GO" id="GO:0004497">
    <property type="term" value="F:monooxygenase activity"/>
    <property type="evidence" value="ECO:0007669"/>
    <property type="project" value="UniProtKB-KW"/>
</dbReference>
<reference evidence="9 10" key="1">
    <citation type="journal article" date="2011" name="Cell">
        <title>Insight into structure and assembly of the nuclear pore complex by utilizing the genome of a eukaryotic thermophile.</title>
        <authorList>
            <person name="Amlacher S."/>
            <person name="Sarges P."/>
            <person name="Flemming D."/>
            <person name="van Noort V."/>
            <person name="Kunze R."/>
            <person name="Devos D.P."/>
            <person name="Arumugam M."/>
            <person name="Bork P."/>
            <person name="Hurt E."/>
        </authorList>
    </citation>
    <scope>NUCLEOTIDE SEQUENCE [LARGE SCALE GENOMIC DNA]</scope>
    <source>
        <strain evidence="10">DSM 1495 / CBS 144.50 / IMI 039719</strain>
    </source>
</reference>
<keyword evidence="8" id="KW-0560">Oxidoreductase</keyword>
<evidence type="ECO:0000256" key="5">
    <source>
        <dbReference type="ARBA" id="ARBA00023004"/>
    </source>
</evidence>
<proteinExistence type="inferred from homology"/>
<evidence type="ECO:0000313" key="10">
    <source>
        <dbReference type="Proteomes" id="UP000008066"/>
    </source>
</evidence>
<dbReference type="GO" id="GO:0005506">
    <property type="term" value="F:iron ion binding"/>
    <property type="evidence" value="ECO:0007669"/>
    <property type="project" value="InterPro"/>
</dbReference>
<dbReference type="PANTHER" id="PTHR24305:SF166">
    <property type="entry name" value="CYTOCHROME P450 12A4, MITOCHONDRIAL-RELATED"/>
    <property type="match status" value="1"/>
</dbReference>
<keyword evidence="5 7" id="KW-0408">Iron</keyword>
<keyword evidence="6 8" id="KW-0503">Monooxygenase</keyword>
<dbReference type="OrthoDB" id="1470350at2759"/>
<name>G0SAI8_CHATD</name>
<dbReference type="RefSeq" id="XP_006694645.1">
    <property type="nucleotide sequence ID" value="XM_006694582.1"/>
</dbReference>
<dbReference type="PRINTS" id="PR00465">
    <property type="entry name" value="EP450IV"/>
</dbReference>
<dbReference type="EMBL" id="GL988043">
    <property type="protein sequence ID" value="EGS19760.1"/>
    <property type="molecule type" value="Genomic_DNA"/>
</dbReference>
<organism evidence="10">
    <name type="scientific">Chaetomium thermophilum (strain DSM 1495 / CBS 144.50 / IMI 039719)</name>
    <name type="common">Thermochaetoides thermophila</name>
    <dbReference type="NCBI Taxonomy" id="759272"/>
    <lineage>
        <taxon>Eukaryota</taxon>
        <taxon>Fungi</taxon>
        <taxon>Dikarya</taxon>
        <taxon>Ascomycota</taxon>
        <taxon>Pezizomycotina</taxon>
        <taxon>Sordariomycetes</taxon>
        <taxon>Sordariomycetidae</taxon>
        <taxon>Sordariales</taxon>
        <taxon>Chaetomiaceae</taxon>
        <taxon>Thermochaetoides</taxon>
    </lineage>
</organism>
<evidence type="ECO:0000313" key="9">
    <source>
        <dbReference type="EMBL" id="EGS19760.1"/>
    </source>
</evidence>
<dbReference type="InterPro" id="IPR002403">
    <property type="entry name" value="Cyt_P450_E_grp-IV"/>
</dbReference>
<keyword evidence="4 7" id="KW-0479">Metal-binding</keyword>
<evidence type="ECO:0000256" key="2">
    <source>
        <dbReference type="ARBA" id="ARBA00010617"/>
    </source>
</evidence>
<keyword evidence="3 7" id="KW-0349">Heme</keyword>
<dbReference type="GO" id="GO:0016705">
    <property type="term" value="F:oxidoreductase activity, acting on paired donors, with incorporation or reduction of molecular oxygen"/>
    <property type="evidence" value="ECO:0007669"/>
    <property type="project" value="InterPro"/>
</dbReference>
<accession>G0SAI8</accession>
<dbReference type="OMA" id="HPKAIDD"/>
<evidence type="ECO:0000256" key="4">
    <source>
        <dbReference type="ARBA" id="ARBA00022723"/>
    </source>
</evidence>
<dbReference type="Proteomes" id="UP000008066">
    <property type="component" value="Unassembled WGS sequence"/>
</dbReference>
<comment type="similarity">
    <text evidence="2 8">Belongs to the cytochrome P450 family.</text>
</comment>
<dbReference type="HOGENOM" id="CLU_108115_0_0_1"/>
<dbReference type="GeneID" id="18258282"/>
<keyword evidence="10" id="KW-1185">Reference proteome</keyword>
<gene>
    <name evidence="9" type="ORF">CTHT_0042440</name>
</gene>
<feature type="binding site" description="axial binding residue" evidence="7">
    <location>
        <position position="119"/>
    </location>
    <ligand>
        <name>heme</name>
        <dbReference type="ChEBI" id="CHEBI:30413"/>
    </ligand>
    <ligandPart>
        <name>Fe</name>
        <dbReference type="ChEBI" id="CHEBI:18248"/>
    </ligandPart>
</feature>
<dbReference type="InterPro" id="IPR036396">
    <property type="entry name" value="Cyt_P450_sf"/>
</dbReference>
<dbReference type="Pfam" id="PF00067">
    <property type="entry name" value="p450"/>
    <property type="match status" value="1"/>
</dbReference>
<dbReference type="PANTHER" id="PTHR24305">
    <property type="entry name" value="CYTOCHROME P450"/>
    <property type="match status" value="1"/>
</dbReference>
<evidence type="ECO:0000256" key="8">
    <source>
        <dbReference type="RuleBase" id="RU000461"/>
    </source>
</evidence>
<dbReference type="PROSITE" id="PS00086">
    <property type="entry name" value="CYTOCHROME_P450"/>
    <property type="match status" value="1"/>
</dbReference>
<dbReference type="eggNOG" id="KOG0157">
    <property type="taxonomic scope" value="Eukaryota"/>
</dbReference>
<dbReference type="InterPro" id="IPR050121">
    <property type="entry name" value="Cytochrome_P450_monoxygenase"/>
</dbReference>
<dbReference type="Gene3D" id="1.10.630.10">
    <property type="entry name" value="Cytochrome P450"/>
    <property type="match status" value="1"/>
</dbReference>
<dbReference type="STRING" id="759272.G0SAI8"/>
<evidence type="ECO:0000256" key="3">
    <source>
        <dbReference type="ARBA" id="ARBA00022617"/>
    </source>
</evidence>
<dbReference type="InterPro" id="IPR001128">
    <property type="entry name" value="Cyt_P450"/>
</dbReference>
<protein>
    <submittedName>
        <fullName evidence="9">Cytochrome P450 monooxygenase-like protein</fullName>
    </submittedName>
</protein>
<dbReference type="InterPro" id="IPR017972">
    <property type="entry name" value="Cyt_P450_CS"/>
</dbReference>
<dbReference type="SUPFAM" id="SSF48264">
    <property type="entry name" value="Cytochrome P450"/>
    <property type="match status" value="1"/>
</dbReference>
<evidence type="ECO:0000256" key="7">
    <source>
        <dbReference type="PIRSR" id="PIRSR602403-1"/>
    </source>
</evidence>
<dbReference type="KEGG" id="cthr:CTHT_0042440"/>
<dbReference type="GO" id="GO:0020037">
    <property type="term" value="F:heme binding"/>
    <property type="evidence" value="ECO:0007669"/>
    <property type="project" value="InterPro"/>
</dbReference>
<comment type="cofactor">
    <cofactor evidence="1 7">
        <name>heme</name>
        <dbReference type="ChEBI" id="CHEBI:30413"/>
    </cofactor>
</comment>